<dbReference type="AlphaFoldDB" id="A0A0A9B8M0"/>
<accession>A0A0A9B8M0</accession>
<dbReference type="EMBL" id="GBRH01238234">
    <property type="protein sequence ID" value="JAD59661.1"/>
    <property type="molecule type" value="Transcribed_RNA"/>
</dbReference>
<feature type="transmembrane region" description="Helical" evidence="1">
    <location>
        <begin position="21"/>
        <end position="45"/>
    </location>
</feature>
<keyword evidence="1" id="KW-1133">Transmembrane helix</keyword>
<evidence type="ECO:0000256" key="1">
    <source>
        <dbReference type="SAM" id="Phobius"/>
    </source>
</evidence>
<proteinExistence type="predicted"/>
<protein>
    <submittedName>
        <fullName evidence="2">Uncharacterized protein</fullName>
    </submittedName>
</protein>
<reference evidence="2" key="1">
    <citation type="submission" date="2014-09" db="EMBL/GenBank/DDBJ databases">
        <authorList>
            <person name="Magalhaes I.L.F."/>
            <person name="Oliveira U."/>
            <person name="Santos F.R."/>
            <person name="Vidigal T.H.D.A."/>
            <person name="Brescovit A.D."/>
            <person name="Santos A.J."/>
        </authorList>
    </citation>
    <scope>NUCLEOTIDE SEQUENCE</scope>
    <source>
        <tissue evidence="2">Shoot tissue taken approximately 20 cm above the soil surface</tissue>
    </source>
</reference>
<evidence type="ECO:0000313" key="2">
    <source>
        <dbReference type="EMBL" id="JAD59661.1"/>
    </source>
</evidence>
<reference evidence="2" key="2">
    <citation type="journal article" date="2015" name="Data Brief">
        <title>Shoot transcriptome of the giant reed, Arundo donax.</title>
        <authorList>
            <person name="Barrero R.A."/>
            <person name="Guerrero F.D."/>
            <person name="Moolhuijzen P."/>
            <person name="Goolsby J.A."/>
            <person name="Tidwell J."/>
            <person name="Bellgard S.E."/>
            <person name="Bellgard M.I."/>
        </authorList>
    </citation>
    <scope>NUCLEOTIDE SEQUENCE</scope>
    <source>
        <tissue evidence="2">Shoot tissue taken approximately 20 cm above the soil surface</tissue>
    </source>
</reference>
<organism evidence="2">
    <name type="scientific">Arundo donax</name>
    <name type="common">Giant reed</name>
    <name type="synonym">Donax arundinaceus</name>
    <dbReference type="NCBI Taxonomy" id="35708"/>
    <lineage>
        <taxon>Eukaryota</taxon>
        <taxon>Viridiplantae</taxon>
        <taxon>Streptophyta</taxon>
        <taxon>Embryophyta</taxon>
        <taxon>Tracheophyta</taxon>
        <taxon>Spermatophyta</taxon>
        <taxon>Magnoliopsida</taxon>
        <taxon>Liliopsida</taxon>
        <taxon>Poales</taxon>
        <taxon>Poaceae</taxon>
        <taxon>PACMAD clade</taxon>
        <taxon>Arundinoideae</taxon>
        <taxon>Arundineae</taxon>
        <taxon>Arundo</taxon>
    </lineage>
</organism>
<name>A0A0A9B8M0_ARUDO</name>
<keyword evidence="1" id="KW-0472">Membrane</keyword>
<keyword evidence="1" id="KW-0812">Transmembrane</keyword>
<sequence>MLYSKYICLLIKSLVRTGKPFILLKVIFGATLLFPMQILCCWNSWS</sequence>